<dbReference type="Pfam" id="PF08240">
    <property type="entry name" value="ADH_N"/>
    <property type="match status" value="1"/>
</dbReference>
<comment type="caution">
    <text evidence="5">The sequence shown here is derived from an EMBL/GenBank/DDBJ whole genome shotgun (WGS) entry which is preliminary data.</text>
</comment>
<reference evidence="5 6" key="1">
    <citation type="submission" date="2015-12" db="EMBL/GenBank/DDBJ databases">
        <authorList>
            <person name="Shamseldin A."/>
            <person name="Moawad H."/>
            <person name="Abd El-Rahim W.M."/>
            <person name="Sadowsky M.J."/>
        </authorList>
    </citation>
    <scope>NUCLEOTIDE SEQUENCE [LARGE SCALE GENOMIC DNA]</scope>
    <source>
        <strain evidence="5 6">JC234</strain>
    </source>
</reference>
<dbReference type="EMBL" id="LQZT01000007">
    <property type="protein sequence ID" value="OCW58332.1"/>
    <property type="molecule type" value="Genomic_DNA"/>
</dbReference>
<dbReference type="InterPro" id="IPR013149">
    <property type="entry name" value="ADH-like_C"/>
</dbReference>
<gene>
    <name evidence="5" type="ORF">AWJ14_13435</name>
</gene>
<dbReference type="InterPro" id="IPR020843">
    <property type="entry name" value="ER"/>
</dbReference>
<dbReference type="OrthoDB" id="9809185at2"/>
<dbReference type="Gene3D" id="3.40.50.720">
    <property type="entry name" value="NAD(P)-binding Rossmann-like Domain"/>
    <property type="match status" value="1"/>
</dbReference>
<dbReference type="SUPFAM" id="SSF51735">
    <property type="entry name" value="NAD(P)-binding Rossmann-fold domains"/>
    <property type="match status" value="1"/>
</dbReference>
<evidence type="ECO:0000256" key="1">
    <source>
        <dbReference type="ARBA" id="ARBA00022723"/>
    </source>
</evidence>
<keyword evidence="3" id="KW-0560">Oxidoreductase</keyword>
<dbReference type="RefSeq" id="WP_066176590.1">
    <property type="nucleotide sequence ID" value="NZ_LQZT01000007.1"/>
</dbReference>
<evidence type="ECO:0000313" key="6">
    <source>
        <dbReference type="Proteomes" id="UP000094795"/>
    </source>
</evidence>
<dbReference type="InterPro" id="IPR036291">
    <property type="entry name" value="NAD(P)-bd_dom_sf"/>
</dbReference>
<dbReference type="Proteomes" id="UP000094795">
    <property type="component" value="Unassembled WGS sequence"/>
</dbReference>
<evidence type="ECO:0000259" key="4">
    <source>
        <dbReference type="SMART" id="SM00829"/>
    </source>
</evidence>
<dbReference type="PANTHER" id="PTHR43401">
    <property type="entry name" value="L-THREONINE 3-DEHYDROGENASE"/>
    <property type="match status" value="1"/>
</dbReference>
<protein>
    <submittedName>
        <fullName evidence="5">Galactitol-1-phosphate 5-dehydrogenase</fullName>
    </submittedName>
</protein>
<keyword evidence="2" id="KW-0862">Zinc</keyword>
<dbReference type="PANTHER" id="PTHR43401:SF2">
    <property type="entry name" value="L-THREONINE 3-DEHYDROGENASE"/>
    <property type="match status" value="1"/>
</dbReference>
<dbReference type="AlphaFoldDB" id="A0A1C1YXW7"/>
<keyword evidence="6" id="KW-1185">Reference proteome</keyword>
<proteinExistence type="predicted"/>
<feature type="domain" description="Enoyl reductase (ER)" evidence="4">
    <location>
        <begin position="7"/>
        <end position="329"/>
    </location>
</feature>
<dbReference type="SUPFAM" id="SSF50129">
    <property type="entry name" value="GroES-like"/>
    <property type="match status" value="1"/>
</dbReference>
<dbReference type="Gene3D" id="3.90.180.10">
    <property type="entry name" value="Medium-chain alcohol dehydrogenases, catalytic domain"/>
    <property type="match status" value="1"/>
</dbReference>
<sequence length="331" mass="34486">MKALVYTAPRSLEWRDELPPVLQSGECLVRVEAVGICGSDMHAYLGHDERRPAPLILGHEAAGVVVEGPGTGRRVTVNPLATCGSCRACKAGRNNLCPSRQILSMMPRQGAFAELIAIPAENLVEIPDGVSFEKACMAEPLACGWHGVRLGAGALDLPLAKAKCLVIGGGAIGLGAALALKAQGAGDVTISEANERRLPAIRSAGDFTVASPDAVMAADPGAYDVVIDGVGFSATRATASRAVRPGGVIIHIGLGDAQGGLDIRRMTLQEITFIGAYTYTPRDFRDTAAAIFDGRLGALDWSEIRPLEDGASAFSDILDGRAAAPKIILKP</sequence>
<dbReference type="InterPro" id="IPR013154">
    <property type="entry name" value="ADH-like_N"/>
</dbReference>
<evidence type="ECO:0000313" key="5">
    <source>
        <dbReference type="EMBL" id="OCW58332.1"/>
    </source>
</evidence>
<dbReference type="InterPro" id="IPR011032">
    <property type="entry name" value="GroES-like_sf"/>
</dbReference>
<evidence type="ECO:0000256" key="3">
    <source>
        <dbReference type="ARBA" id="ARBA00023002"/>
    </source>
</evidence>
<dbReference type="Pfam" id="PF00107">
    <property type="entry name" value="ADH_zinc_N"/>
    <property type="match status" value="1"/>
</dbReference>
<dbReference type="GO" id="GO:0016491">
    <property type="term" value="F:oxidoreductase activity"/>
    <property type="evidence" value="ECO:0007669"/>
    <property type="project" value="UniProtKB-KW"/>
</dbReference>
<organism evidence="5 6">
    <name type="scientific">Hoeflea olei</name>
    <dbReference type="NCBI Taxonomy" id="1480615"/>
    <lineage>
        <taxon>Bacteria</taxon>
        <taxon>Pseudomonadati</taxon>
        <taxon>Pseudomonadota</taxon>
        <taxon>Alphaproteobacteria</taxon>
        <taxon>Hyphomicrobiales</taxon>
        <taxon>Rhizobiaceae</taxon>
        <taxon>Hoeflea</taxon>
    </lineage>
</organism>
<name>A0A1C1YXW7_9HYPH</name>
<dbReference type="GO" id="GO:0046872">
    <property type="term" value="F:metal ion binding"/>
    <property type="evidence" value="ECO:0007669"/>
    <property type="project" value="UniProtKB-KW"/>
</dbReference>
<keyword evidence="1" id="KW-0479">Metal-binding</keyword>
<accession>A0A1C1YXW7</accession>
<dbReference type="InterPro" id="IPR050129">
    <property type="entry name" value="Zn_alcohol_dh"/>
</dbReference>
<dbReference type="STRING" id="1480615.AWJ14_13435"/>
<dbReference type="SMART" id="SM00829">
    <property type="entry name" value="PKS_ER"/>
    <property type="match status" value="1"/>
</dbReference>
<evidence type="ECO:0000256" key="2">
    <source>
        <dbReference type="ARBA" id="ARBA00022833"/>
    </source>
</evidence>